<feature type="transmembrane region" description="Helical" evidence="2">
    <location>
        <begin position="87"/>
        <end position="106"/>
    </location>
</feature>
<feature type="compositionally biased region" description="Polar residues" evidence="1">
    <location>
        <begin position="28"/>
        <end position="43"/>
    </location>
</feature>
<evidence type="ECO:0000313" key="5">
    <source>
        <dbReference type="Proteomes" id="UP000005240"/>
    </source>
</evidence>
<organism evidence="3">
    <name type="scientific">Puccinia triticina (isolate 1-1 / race 1 (BBBD))</name>
    <name type="common">Brown leaf rust fungus</name>
    <dbReference type="NCBI Taxonomy" id="630390"/>
    <lineage>
        <taxon>Eukaryota</taxon>
        <taxon>Fungi</taxon>
        <taxon>Dikarya</taxon>
        <taxon>Basidiomycota</taxon>
        <taxon>Pucciniomycotina</taxon>
        <taxon>Pucciniomycetes</taxon>
        <taxon>Pucciniales</taxon>
        <taxon>Pucciniaceae</taxon>
        <taxon>Puccinia</taxon>
    </lineage>
</organism>
<evidence type="ECO:0000313" key="4">
    <source>
        <dbReference type="EnsemblFungi" id="PTTG_25523-t43_1-p1"/>
    </source>
</evidence>
<gene>
    <name evidence="3" type="ORF">PTTG_25523</name>
</gene>
<dbReference type="EnsemblFungi" id="PTTG_25523-t43_1">
    <property type="protein sequence ID" value="PTTG_25523-t43_1-p1"/>
    <property type="gene ID" value="PTTG_25523"/>
</dbReference>
<evidence type="ECO:0000256" key="2">
    <source>
        <dbReference type="SAM" id="Phobius"/>
    </source>
</evidence>
<dbReference type="VEuPathDB" id="FungiDB:PTTG_25523"/>
<feature type="region of interest" description="Disordered" evidence="1">
    <location>
        <begin position="1"/>
        <end position="62"/>
    </location>
</feature>
<reference evidence="4 5" key="3">
    <citation type="journal article" date="2017" name="G3 (Bethesda)">
        <title>Comparative analysis highlights variable genome content of wheat rusts and divergence of the mating loci.</title>
        <authorList>
            <person name="Cuomo C.A."/>
            <person name="Bakkeren G."/>
            <person name="Khalil H.B."/>
            <person name="Panwar V."/>
            <person name="Joly D."/>
            <person name="Linning R."/>
            <person name="Sakthikumar S."/>
            <person name="Song X."/>
            <person name="Adiconis X."/>
            <person name="Fan L."/>
            <person name="Goldberg J.M."/>
            <person name="Levin J.Z."/>
            <person name="Young S."/>
            <person name="Zeng Q."/>
            <person name="Anikster Y."/>
            <person name="Bruce M."/>
            <person name="Wang M."/>
            <person name="Yin C."/>
            <person name="McCallum B."/>
            <person name="Szabo L.J."/>
            <person name="Hulbert S."/>
            <person name="Chen X."/>
            <person name="Fellers J.P."/>
        </authorList>
    </citation>
    <scope>NUCLEOTIDE SEQUENCE</scope>
    <source>
        <strain evidence="4">isolate 1-1 / race 1 (BBBD)</strain>
        <strain evidence="5">Isolate 1-1 / race 1 (BBBD)</strain>
    </source>
</reference>
<evidence type="ECO:0000256" key="1">
    <source>
        <dbReference type="SAM" id="MobiDB-lite"/>
    </source>
</evidence>
<keyword evidence="5" id="KW-1185">Reference proteome</keyword>
<keyword evidence="2" id="KW-0472">Membrane</keyword>
<sequence length="108" mass="11710">MDRPEMVQTRASANQAVVHEEIVEDPTGRSSGLLQPQDSVDLQSSNSESESEEENRPEDAAEIARVEDGYVLAMYASNLDIPVPNGLILITVFCAWVFGIGANTMATI</sequence>
<reference evidence="3" key="1">
    <citation type="submission" date="2009-11" db="EMBL/GenBank/DDBJ databases">
        <authorList>
            <consortium name="The Broad Institute Genome Sequencing Platform"/>
            <person name="Ward D."/>
            <person name="Feldgarden M."/>
            <person name="Earl A."/>
            <person name="Young S.K."/>
            <person name="Zeng Q."/>
            <person name="Koehrsen M."/>
            <person name="Alvarado L."/>
            <person name="Berlin A."/>
            <person name="Bochicchio J."/>
            <person name="Borenstein D."/>
            <person name="Chapman S.B."/>
            <person name="Chen Z."/>
            <person name="Engels R."/>
            <person name="Freedman E."/>
            <person name="Gellesch M."/>
            <person name="Goldberg J."/>
            <person name="Griggs A."/>
            <person name="Gujja S."/>
            <person name="Heilman E."/>
            <person name="Heiman D."/>
            <person name="Hepburn T."/>
            <person name="Howarth C."/>
            <person name="Jen D."/>
            <person name="Larson L."/>
            <person name="Lewis B."/>
            <person name="Mehta T."/>
            <person name="Park D."/>
            <person name="Pearson M."/>
            <person name="Roberts A."/>
            <person name="Saif S."/>
            <person name="Shea T."/>
            <person name="Shenoy N."/>
            <person name="Sisk P."/>
            <person name="Stolte C."/>
            <person name="Sykes S."/>
            <person name="Thomson T."/>
            <person name="Walk T."/>
            <person name="White J."/>
            <person name="Yandava C."/>
            <person name="Izard J."/>
            <person name="Baranova O.V."/>
            <person name="Blanton J.M."/>
            <person name="Tanner A.C."/>
            <person name="Dewhirst F.E."/>
            <person name="Haas B."/>
            <person name="Nusbaum C."/>
            <person name="Birren B."/>
        </authorList>
    </citation>
    <scope>NUCLEOTIDE SEQUENCE [LARGE SCALE GENOMIC DNA]</scope>
    <source>
        <strain evidence="3">1-1 BBBD Race 1</strain>
    </source>
</reference>
<evidence type="ECO:0000313" key="3">
    <source>
        <dbReference type="EMBL" id="OAV98819.1"/>
    </source>
</evidence>
<reference evidence="4" key="4">
    <citation type="submission" date="2025-05" db="UniProtKB">
        <authorList>
            <consortium name="EnsemblFungi"/>
        </authorList>
    </citation>
    <scope>IDENTIFICATION</scope>
    <source>
        <strain evidence="4">isolate 1-1 / race 1 (BBBD)</strain>
    </source>
</reference>
<reference evidence="3" key="2">
    <citation type="submission" date="2016-05" db="EMBL/GenBank/DDBJ databases">
        <title>Comparative analysis highlights variable genome content of wheat rusts and divergence of the mating loci.</title>
        <authorList>
            <person name="Cuomo C.A."/>
            <person name="Bakkeren G."/>
            <person name="Szabo L."/>
            <person name="Khalil H."/>
            <person name="Joly D."/>
            <person name="Goldberg J."/>
            <person name="Young S."/>
            <person name="Zeng Q."/>
            <person name="Fellers J."/>
        </authorList>
    </citation>
    <scope>NUCLEOTIDE SEQUENCE [LARGE SCALE GENOMIC DNA]</scope>
    <source>
        <strain evidence="3">1-1 BBBD Race 1</strain>
    </source>
</reference>
<keyword evidence="2" id="KW-0812">Transmembrane</keyword>
<accession>A0A180H2I7</accession>
<keyword evidence="2" id="KW-1133">Transmembrane helix</keyword>
<protein>
    <submittedName>
        <fullName evidence="3 4">Uncharacterized protein</fullName>
    </submittedName>
</protein>
<dbReference type="AlphaFoldDB" id="A0A180H2I7"/>
<dbReference type="Proteomes" id="UP000005240">
    <property type="component" value="Unassembled WGS sequence"/>
</dbReference>
<proteinExistence type="predicted"/>
<name>A0A180H2I7_PUCT1</name>
<dbReference type="EMBL" id="ADAS02000005">
    <property type="protein sequence ID" value="OAV98819.1"/>
    <property type="molecule type" value="Genomic_DNA"/>
</dbReference>